<gene>
    <name evidence="2" type="ORF">GWI33_006624</name>
</gene>
<dbReference type="AlphaFoldDB" id="A0A834IFI8"/>
<evidence type="ECO:0000256" key="1">
    <source>
        <dbReference type="SAM" id="MobiDB-lite"/>
    </source>
</evidence>
<accession>A0A834IFI8</accession>
<keyword evidence="3" id="KW-1185">Reference proteome</keyword>
<proteinExistence type="predicted"/>
<name>A0A834IFI8_RHYFE</name>
<reference evidence="2" key="1">
    <citation type="submission" date="2020-08" db="EMBL/GenBank/DDBJ databases">
        <title>Genome sequencing and assembly of the red palm weevil Rhynchophorus ferrugineus.</title>
        <authorList>
            <person name="Dias G.B."/>
            <person name="Bergman C.M."/>
            <person name="Manee M."/>
        </authorList>
    </citation>
    <scope>NUCLEOTIDE SEQUENCE</scope>
    <source>
        <strain evidence="2">AA-2017</strain>
        <tissue evidence="2">Whole larva</tissue>
    </source>
</reference>
<sequence length="113" mass="12923">MTRAGRSRTKTNGDRKGRVNAASCKTWNGPARIPETCRIYPPSVRRSFPPPPVRCPMSTRYKSRMVHFNLVTCVTLRNFIIRSAGLISVSRFMKMHGKENCLEFQVARINYCS</sequence>
<feature type="region of interest" description="Disordered" evidence="1">
    <location>
        <begin position="1"/>
        <end position="21"/>
    </location>
</feature>
<dbReference type="EMBL" id="JAACXV010000333">
    <property type="protein sequence ID" value="KAF7279890.1"/>
    <property type="molecule type" value="Genomic_DNA"/>
</dbReference>
<evidence type="ECO:0000313" key="3">
    <source>
        <dbReference type="Proteomes" id="UP000625711"/>
    </source>
</evidence>
<dbReference type="Proteomes" id="UP000625711">
    <property type="component" value="Unassembled WGS sequence"/>
</dbReference>
<protein>
    <submittedName>
        <fullName evidence="2">Uncharacterized protein</fullName>
    </submittedName>
</protein>
<comment type="caution">
    <text evidence="2">The sequence shown here is derived from an EMBL/GenBank/DDBJ whole genome shotgun (WGS) entry which is preliminary data.</text>
</comment>
<evidence type="ECO:0000313" key="2">
    <source>
        <dbReference type="EMBL" id="KAF7279890.1"/>
    </source>
</evidence>
<organism evidence="2 3">
    <name type="scientific">Rhynchophorus ferrugineus</name>
    <name type="common">Red palm weevil</name>
    <name type="synonym">Curculio ferrugineus</name>
    <dbReference type="NCBI Taxonomy" id="354439"/>
    <lineage>
        <taxon>Eukaryota</taxon>
        <taxon>Metazoa</taxon>
        <taxon>Ecdysozoa</taxon>
        <taxon>Arthropoda</taxon>
        <taxon>Hexapoda</taxon>
        <taxon>Insecta</taxon>
        <taxon>Pterygota</taxon>
        <taxon>Neoptera</taxon>
        <taxon>Endopterygota</taxon>
        <taxon>Coleoptera</taxon>
        <taxon>Polyphaga</taxon>
        <taxon>Cucujiformia</taxon>
        <taxon>Curculionidae</taxon>
        <taxon>Dryophthorinae</taxon>
        <taxon>Rhynchophorus</taxon>
    </lineage>
</organism>